<dbReference type="Proteomes" id="UP001150062">
    <property type="component" value="Unassembled WGS sequence"/>
</dbReference>
<sequence>MGNTEAKKLTAKKFRSYKKLCNRSNEAIVLLDELSQFIYANKAGATLFGLKKTNEILSYTPGFFSPQSQPHLKLNSDKAAKNIVGQVFKSKDGKIDFIWQHKTTKGKLFFAHIYLTMIKVDEKSICQAIMRKTVDPRLSQESSDNPIDPRLLNVDASSEGISSENQNSKKTSSEEKKSNSNTTQVSFIDIGEIDLDKEFRNFSEEIKQIVRANNDPTTERKVIESIQNFTKLFETGLQARDKVIVDLTERSSRQRKEGKTRYRELENHLQSKLVVLEKMKKDHDKYRDQSQKMKIIVDQVKKNFEKQKKIDRNIKKLYSTLEEPEQK</sequence>
<proteinExistence type="predicted"/>
<reference evidence="2" key="1">
    <citation type="submission" date="2022-08" db="EMBL/GenBank/DDBJ databases">
        <title>Novel sulfate-reducing endosymbionts in the free-living metamonad Anaeramoeba.</title>
        <authorList>
            <person name="Jerlstrom-Hultqvist J."/>
            <person name="Cepicka I."/>
            <person name="Gallot-Lavallee L."/>
            <person name="Salas-Leiva D."/>
            <person name="Curtis B.A."/>
            <person name="Zahonova K."/>
            <person name="Pipaliya S."/>
            <person name="Dacks J."/>
            <person name="Roger A.J."/>
        </authorList>
    </citation>
    <scope>NUCLEOTIDE SEQUENCE</scope>
    <source>
        <strain evidence="2">Schooner1</strain>
    </source>
</reference>
<name>A0ABQ8Y9W3_9EUKA</name>
<feature type="region of interest" description="Disordered" evidence="1">
    <location>
        <begin position="136"/>
        <end position="181"/>
    </location>
</feature>
<comment type="caution">
    <text evidence="2">The sequence shown here is derived from an EMBL/GenBank/DDBJ whole genome shotgun (WGS) entry which is preliminary data.</text>
</comment>
<accession>A0ABQ8Y9W3</accession>
<dbReference type="Gene3D" id="3.30.450.20">
    <property type="entry name" value="PAS domain"/>
    <property type="match status" value="1"/>
</dbReference>
<gene>
    <name evidence="2" type="ORF">M0813_00306</name>
</gene>
<keyword evidence="3" id="KW-1185">Reference proteome</keyword>
<evidence type="ECO:0008006" key="4">
    <source>
        <dbReference type="Google" id="ProtNLM"/>
    </source>
</evidence>
<dbReference type="EMBL" id="JAOAOG010000191">
    <property type="protein sequence ID" value="KAJ6241603.1"/>
    <property type="molecule type" value="Genomic_DNA"/>
</dbReference>
<evidence type="ECO:0000256" key="1">
    <source>
        <dbReference type="SAM" id="MobiDB-lite"/>
    </source>
</evidence>
<protein>
    <recommendedName>
        <fullName evidence="4">PAS domain-containing protein</fullName>
    </recommendedName>
</protein>
<organism evidence="2 3">
    <name type="scientific">Anaeramoeba flamelloides</name>
    <dbReference type="NCBI Taxonomy" id="1746091"/>
    <lineage>
        <taxon>Eukaryota</taxon>
        <taxon>Metamonada</taxon>
        <taxon>Anaeramoebidae</taxon>
        <taxon>Anaeramoeba</taxon>
    </lineage>
</organism>
<evidence type="ECO:0000313" key="3">
    <source>
        <dbReference type="Proteomes" id="UP001150062"/>
    </source>
</evidence>
<evidence type="ECO:0000313" key="2">
    <source>
        <dbReference type="EMBL" id="KAJ6241603.1"/>
    </source>
</evidence>